<dbReference type="OrthoDB" id="33500at2157"/>
<name>D3E190_METRM</name>
<dbReference type="SUPFAM" id="SSF52540">
    <property type="entry name" value="P-loop containing nucleoside triphosphate hydrolases"/>
    <property type="match status" value="1"/>
</dbReference>
<dbReference type="InterPro" id="IPR027417">
    <property type="entry name" value="P-loop_NTPase"/>
</dbReference>
<dbReference type="GO" id="GO:0016887">
    <property type="term" value="F:ATP hydrolysis activity"/>
    <property type="evidence" value="ECO:0007669"/>
    <property type="project" value="InterPro"/>
</dbReference>
<dbReference type="KEGG" id="mru:mru_0522"/>
<feature type="domain" description="Bacterial type II secretion system protein E" evidence="2">
    <location>
        <begin position="155"/>
        <end position="391"/>
    </location>
</feature>
<dbReference type="Pfam" id="PF00437">
    <property type="entry name" value="T2SSE"/>
    <property type="match status" value="1"/>
</dbReference>
<evidence type="ECO:0000256" key="1">
    <source>
        <dbReference type="ARBA" id="ARBA00006611"/>
    </source>
</evidence>
<dbReference type="Gene3D" id="3.40.50.300">
    <property type="entry name" value="P-loop containing nucleotide triphosphate hydrolases"/>
    <property type="match status" value="1"/>
</dbReference>
<evidence type="ECO:0000259" key="2">
    <source>
        <dbReference type="Pfam" id="PF00437"/>
    </source>
</evidence>
<dbReference type="InterPro" id="IPR001482">
    <property type="entry name" value="T2SS/T4SS_dom"/>
</dbReference>
<dbReference type="InterPro" id="IPR050921">
    <property type="entry name" value="T4SS_GSP_E_ATPase"/>
</dbReference>
<dbReference type="PATRIC" id="fig|634498.28.peg.524"/>
<reference evidence="3 4" key="1">
    <citation type="journal article" date="2010" name="PLoS ONE">
        <title>The genome sequence of the rumen methanogen Methanobrevibacter ruminantium reveals new possibilities for controlling ruminant methane emissions.</title>
        <authorList>
            <person name="Leahy S.C."/>
            <person name="Kelly W.J."/>
            <person name="Altermann E."/>
            <person name="Ronimus R.S."/>
            <person name="Yeoman C.J."/>
            <person name="Pacheco D.M."/>
            <person name="Li D."/>
            <person name="Kong Z."/>
            <person name="McTavish S."/>
            <person name="Sang C."/>
            <person name="Lambie S.C."/>
            <person name="Janssen P.H."/>
            <person name="Dey D."/>
            <person name="Attwood G.T."/>
        </authorList>
    </citation>
    <scope>NUCLEOTIDE SEQUENCE [LARGE SCALE GENOMIC DNA]</scope>
    <source>
        <strain evidence="4">ATCC 35063 / DSM 1093 / JCM 13430 / OCM 146 / M1</strain>
    </source>
</reference>
<accession>D3E190</accession>
<dbReference type="EMBL" id="CP001719">
    <property type="protein sequence ID" value="ADC46373.1"/>
    <property type="molecule type" value="Genomic_DNA"/>
</dbReference>
<dbReference type="Gene3D" id="3.30.450.380">
    <property type="match status" value="1"/>
</dbReference>
<keyword evidence="4" id="KW-1185">Reference proteome</keyword>
<dbReference type="STRING" id="634498.mru_0522"/>
<evidence type="ECO:0000313" key="3">
    <source>
        <dbReference type="EMBL" id="ADC46373.1"/>
    </source>
</evidence>
<dbReference type="RefSeq" id="WP_012955324.1">
    <property type="nucleotide sequence ID" value="NC_013790.1"/>
</dbReference>
<evidence type="ECO:0000313" key="4">
    <source>
        <dbReference type="Proteomes" id="UP000008680"/>
    </source>
</evidence>
<dbReference type="PANTHER" id="PTHR30486:SF15">
    <property type="entry name" value="TYPE II_IV SECRETION SYSTEM ATPASE"/>
    <property type="match status" value="1"/>
</dbReference>
<dbReference type="HOGENOM" id="CLU_005379_2_2_2"/>
<sequence length="504" mass="58031">MAKTIIPKYKVSKFEFTEEERRTLEELRENLIDLAISERMSNFNEDLILNDIIRFLDNRLFSNADYVRNIDFEKLDSFNPSKYKHIGNPKRYSQFYAIFKDEIEKYKNNLARNMFQELIGYGEIGFLIDDDDLEEIMVIGLNKPVFVYHREYGMMETDLIFKEEEKILSIIDSIARETNRRIDQQSPILDTRLPNGSRVNATIPPLSADGPTITIRKFKKDPLTIVDLIRYNTLNTEIASFLWLCVDGLGVKPANIIVSGGTSSGKTTLLNALSIFINPKERIVTIEDTLELQIPHKHILRMEARTVNIENQGEITIEDLVKNSLRQRPDRIIVGEVRGKEAITLFTALNTGHSGFGTLHANSSRETITRLTNAPMSVPKIMISSIDFIIMEKRIYKSDGLSYRRITEIAEVVGIEEGTIQLSKLFEWDSKKDEFKNLTILSKTLENIASLKGVHISILNEEWKNRKKVLDYLVRNDISSQDDISKVLEDYYINPDYVLNMISN</sequence>
<comment type="similarity">
    <text evidence="1">Belongs to the GSP E family.</text>
</comment>
<proteinExistence type="inferred from homology"/>
<dbReference type="eggNOG" id="arCOG01819">
    <property type="taxonomic scope" value="Archaea"/>
</dbReference>
<gene>
    <name evidence="3" type="primary">gspE</name>
    <name evidence="3" type="ordered locus">mru_0522</name>
</gene>
<dbReference type="PANTHER" id="PTHR30486">
    <property type="entry name" value="TWITCHING MOTILITY PROTEIN PILT"/>
    <property type="match status" value="1"/>
</dbReference>
<dbReference type="AlphaFoldDB" id="D3E190"/>
<organism evidence="3 4">
    <name type="scientific">Methanobrevibacter ruminantium (strain ATCC 35063 / DSM 1093 / JCM 13430 / OCM 146 / M1)</name>
    <name type="common">Methanobacterium ruminantium</name>
    <dbReference type="NCBI Taxonomy" id="634498"/>
    <lineage>
        <taxon>Archaea</taxon>
        <taxon>Methanobacteriati</taxon>
        <taxon>Methanobacteriota</taxon>
        <taxon>Methanomada group</taxon>
        <taxon>Methanobacteria</taxon>
        <taxon>Methanobacteriales</taxon>
        <taxon>Methanobacteriaceae</taxon>
        <taxon>Methanobrevibacter</taxon>
    </lineage>
</organism>
<dbReference type="Proteomes" id="UP000008680">
    <property type="component" value="Chromosome"/>
</dbReference>
<dbReference type="GeneID" id="8770163"/>
<protein>
    <submittedName>
        <fullName evidence="3">Type II secretion system protein E GspE</fullName>
    </submittedName>
</protein>
<dbReference type="CDD" id="cd01130">
    <property type="entry name" value="VirB11-like_ATPase"/>
    <property type="match status" value="1"/>
</dbReference>